<keyword evidence="3" id="KW-0614">Plasmid</keyword>
<dbReference type="PANTHER" id="PTHR35010">
    <property type="entry name" value="BLL4672 PROTEIN-RELATED"/>
    <property type="match status" value="1"/>
</dbReference>
<dbReference type="AlphaFoldDB" id="A0A4P6U341"/>
<accession>A0A4P6U341</accession>
<dbReference type="Pfam" id="PF17765">
    <property type="entry name" value="MLTR_LBD"/>
    <property type="match status" value="1"/>
</dbReference>
<geneLocation type="plasmid" evidence="3">
    <name>unnamed</name>
</geneLocation>
<dbReference type="OrthoDB" id="4144527at2"/>
<evidence type="ECO:0000313" key="4">
    <source>
        <dbReference type="Proteomes" id="UP000292547"/>
    </source>
</evidence>
<evidence type="ECO:0000259" key="1">
    <source>
        <dbReference type="Pfam" id="PF01381"/>
    </source>
</evidence>
<dbReference type="EMBL" id="CP032230">
    <property type="protein sequence ID" value="QBJ94469.1"/>
    <property type="molecule type" value="Genomic_DNA"/>
</dbReference>
<organism evidence="3 4">
    <name type="scientific">Streptomyces seoulensis</name>
    <dbReference type="NCBI Taxonomy" id="73044"/>
    <lineage>
        <taxon>Bacteria</taxon>
        <taxon>Bacillati</taxon>
        <taxon>Actinomycetota</taxon>
        <taxon>Actinomycetes</taxon>
        <taxon>Kitasatosporales</taxon>
        <taxon>Streptomycetaceae</taxon>
        <taxon>Streptomyces</taxon>
    </lineage>
</organism>
<dbReference type="Proteomes" id="UP000292547">
    <property type="component" value="Plasmid unnamed"/>
</dbReference>
<keyword evidence="4" id="KW-1185">Reference proteome</keyword>
<feature type="domain" description="HTH cro/C1-type" evidence="1">
    <location>
        <begin position="30"/>
        <end position="84"/>
    </location>
</feature>
<dbReference type="GO" id="GO:0003677">
    <property type="term" value="F:DNA binding"/>
    <property type="evidence" value="ECO:0007669"/>
    <property type="project" value="InterPro"/>
</dbReference>
<evidence type="ECO:0000313" key="3">
    <source>
        <dbReference type="EMBL" id="QBJ94469.1"/>
    </source>
</evidence>
<dbReference type="SUPFAM" id="SSF47413">
    <property type="entry name" value="lambda repressor-like DNA-binding domains"/>
    <property type="match status" value="1"/>
</dbReference>
<evidence type="ECO:0000259" key="2">
    <source>
        <dbReference type="Pfam" id="PF17765"/>
    </source>
</evidence>
<dbReference type="InterPro" id="IPR041413">
    <property type="entry name" value="MLTR_LBD"/>
</dbReference>
<dbReference type="KEGG" id="sseo:D0Z67_29305"/>
<dbReference type="RefSeq" id="WP_031182963.1">
    <property type="nucleotide sequence ID" value="NZ_CP032230.1"/>
</dbReference>
<dbReference type="Gene3D" id="1.10.260.40">
    <property type="entry name" value="lambda repressor-like DNA-binding domains"/>
    <property type="match status" value="1"/>
</dbReference>
<reference evidence="3 4" key="1">
    <citation type="submission" date="2018-08" db="EMBL/GenBank/DDBJ databases">
        <title>The complete genome sequence of Streptomyces seoulensis, a pioneer strain for nickel superoxide dismutase discovery.</title>
        <authorList>
            <person name="Shin J."/>
            <person name="Lee J.-S."/>
            <person name="Lee E.-J."/>
            <person name="Youn H.-D."/>
        </authorList>
    </citation>
    <scope>NUCLEOTIDE SEQUENCE [LARGE SCALE GENOMIC DNA]</scope>
    <source>
        <strain evidence="3 4">KCTC 9819</strain>
        <plasmid evidence="3 4">unnamed</plasmid>
    </source>
</reference>
<dbReference type="InterPro" id="IPR010982">
    <property type="entry name" value="Lambda_DNA-bd_dom_sf"/>
</dbReference>
<dbReference type="STRING" id="73044.GCA_000725795_04852"/>
<dbReference type="Pfam" id="PF01381">
    <property type="entry name" value="HTH_3"/>
    <property type="match status" value="1"/>
</dbReference>
<dbReference type="PANTHER" id="PTHR35010:SF2">
    <property type="entry name" value="BLL4672 PROTEIN"/>
    <property type="match status" value="1"/>
</dbReference>
<proteinExistence type="predicted"/>
<protein>
    <submittedName>
        <fullName evidence="3">XRE family transcriptional regulator</fullName>
    </submittedName>
</protein>
<dbReference type="Gene3D" id="3.30.450.180">
    <property type="match status" value="1"/>
</dbReference>
<dbReference type="InterPro" id="IPR001387">
    <property type="entry name" value="Cro/C1-type_HTH"/>
</dbReference>
<gene>
    <name evidence="3" type="ORF">D0Z67_29305</name>
</gene>
<sequence>MNKDALKKFLKERRDGIAPESLGLTRPAARQGRRSLGLAQDQVDELLNRARNTYQKLEAGRYKNPPVDLLRDIACLYQLNEQEWTALCRYARGEDPPTPLYDTTGYAVPAAWEDAVTRVVAPAYVTDASWTVLAHNQPFEDLFIREPPANTMRWMLVSGREQLIDWEGAWAPLVMPQLKAALAQRPQDQVLRGIETDVCADPASRALYEKGGASIHPDGHERPIRHAVEGDGWVTMCAAQPMASPGARFMILIFRPDTQPPMDRPPLLKAP</sequence>
<feature type="domain" description="MmyB-like transcription regulator ligand binding" evidence="2">
    <location>
        <begin position="117"/>
        <end position="258"/>
    </location>
</feature>
<name>A0A4P6U341_STRSO</name>
<dbReference type="GeneID" id="300102995"/>